<reference evidence="3 4" key="1">
    <citation type="submission" date="2018-03" db="EMBL/GenBank/DDBJ databases">
        <title>Genomic Encyclopedia of Archaeal and Bacterial Type Strains, Phase II (KMG-II): from individual species to whole genera.</title>
        <authorList>
            <person name="Goeker M."/>
        </authorList>
    </citation>
    <scope>NUCLEOTIDE SEQUENCE [LARGE SCALE GENOMIC DNA]</scope>
    <source>
        <strain evidence="3 4">DSM 44720</strain>
    </source>
</reference>
<keyword evidence="1" id="KW-1133">Transmembrane helix</keyword>
<dbReference type="SUPFAM" id="SSF52091">
    <property type="entry name" value="SpoIIaa-like"/>
    <property type="match status" value="1"/>
</dbReference>
<keyword evidence="4" id="KW-1185">Reference proteome</keyword>
<evidence type="ECO:0000256" key="1">
    <source>
        <dbReference type="SAM" id="Phobius"/>
    </source>
</evidence>
<dbReference type="CDD" id="cd07043">
    <property type="entry name" value="STAS_anti-anti-sigma_factors"/>
    <property type="match status" value="1"/>
</dbReference>
<feature type="domain" description="STAS" evidence="2">
    <location>
        <begin position="1"/>
        <end position="91"/>
    </location>
</feature>
<comment type="caution">
    <text evidence="3">The sequence shown here is derived from an EMBL/GenBank/DDBJ whole genome shotgun (WGS) entry which is preliminary data.</text>
</comment>
<name>A0A2T0T4N7_9PSEU</name>
<evidence type="ECO:0000313" key="3">
    <source>
        <dbReference type="EMBL" id="PRY40594.1"/>
    </source>
</evidence>
<proteinExistence type="predicted"/>
<dbReference type="InterPro" id="IPR036513">
    <property type="entry name" value="STAS_dom_sf"/>
</dbReference>
<feature type="transmembrane region" description="Helical" evidence="1">
    <location>
        <begin position="29"/>
        <end position="50"/>
    </location>
</feature>
<accession>A0A2T0T4N7</accession>
<evidence type="ECO:0000259" key="2">
    <source>
        <dbReference type="PROSITE" id="PS50801"/>
    </source>
</evidence>
<dbReference type="EMBL" id="PVTF01000006">
    <property type="protein sequence ID" value="PRY40594.1"/>
    <property type="molecule type" value="Genomic_DNA"/>
</dbReference>
<sequence length="93" mass="9743">MTVVGEVDLDTAPELEFRLMDAAGGSEPLVVDLTGVTFFASAGLACLLTARGRGGRPHLVPSPAVAKVLTLSDLEDFMPRSESLEDALDRVAS</sequence>
<gene>
    <name evidence="3" type="ORF">CLV43_106335</name>
</gene>
<dbReference type="PROSITE" id="PS50801">
    <property type="entry name" value="STAS"/>
    <property type="match status" value="1"/>
</dbReference>
<dbReference type="Proteomes" id="UP000239494">
    <property type="component" value="Unassembled WGS sequence"/>
</dbReference>
<organism evidence="3 4">
    <name type="scientific">Umezawaea tangerina</name>
    <dbReference type="NCBI Taxonomy" id="84725"/>
    <lineage>
        <taxon>Bacteria</taxon>
        <taxon>Bacillati</taxon>
        <taxon>Actinomycetota</taxon>
        <taxon>Actinomycetes</taxon>
        <taxon>Pseudonocardiales</taxon>
        <taxon>Pseudonocardiaceae</taxon>
        <taxon>Umezawaea</taxon>
    </lineage>
</organism>
<dbReference type="InterPro" id="IPR002645">
    <property type="entry name" value="STAS_dom"/>
</dbReference>
<dbReference type="InterPro" id="IPR058548">
    <property type="entry name" value="MlaB-like_STAS"/>
</dbReference>
<evidence type="ECO:0000313" key="4">
    <source>
        <dbReference type="Proteomes" id="UP000239494"/>
    </source>
</evidence>
<keyword evidence="1" id="KW-0472">Membrane</keyword>
<dbReference type="Pfam" id="PF13466">
    <property type="entry name" value="STAS_2"/>
    <property type="match status" value="1"/>
</dbReference>
<dbReference type="Gene3D" id="3.30.750.24">
    <property type="entry name" value="STAS domain"/>
    <property type="match status" value="1"/>
</dbReference>
<protein>
    <submittedName>
        <fullName evidence="3">Anti-anti-sigma factor</fullName>
    </submittedName>
</protein>
<keyword evidence="1" id="KW-0812">Transmembrane</keyword>
<dbReference type="AlphaFoldDB" id="A0A2T0T4N7"/>